<sequence>MRQSFISWKDYMGLHLVASLDKVPFAPPYSHSAKEPDRCVIPGSSKVPTIVVEAGWSESRSQLHEDMKLWLTGGRPDVQLVIVLKWTKGLEDRVEGDVEVFERDASGSPRSVQRETVYPTPAHAAQQAIRITKRHLWGRHLPAGYDGNEGFDLSLDLLREIALRALHSQGCSPA</sequence>
<dbReference type="AlphaFoldDB" id="A0A0U1M2H0"/>
<name>A0A0U1M2H0_TALIS</name>
<reference evidence="1 2" key="1">
    <citation type="submission" date="2015-04" db="EMBL/GenBank/DDBJ databases">
        <authorList>
            <person name="Syromyatnikov M.Y."/>
            <person name="Popov V.N."/>
        </authorList>
    </citation>
    <scope>NUCLEOTIDE SEQUENCE [LARGE SCALE GENOMIC DNA]</scope>
    <source>
        <strain evidence="1">WF-38-12</strain>
    </source>
</reference>
<proteinExistence type="predicted"/>
<dbReference type="EMBL" id="CVMT01000006">
    <property type="protein sequence ID" value="CRG89778.1"/>
    <property type="molecule type" value="Genomic_DNA"/>
</dbReference>
<evidence type="ECO:0000313" key="2">
    <source>
        <dbReference type="Proteomes" id="UP000054383"/>
    </source>
</evidence>
<dbReference type="OMA" id="RINMNTM"/>
<dbReference type="Proteomes" id="UP000054383">
    <property type="component" value="Unassembled WGS sequence"/>
</dbReference>
<gene>
    <name evidence="1" type="ORF">PISL3812_06817</name>
</gene>
<protein>
    <submittedName>
        <fullName evidence="1">Uncharacterized protein</fullName>
    </submittedName>
</protein>
<dbReference type="STRING" id="28573.A0A0U1M2H0"/>
<dbReference type="OrthoDB" id="76567at2759"/>
<evidence type="ECO:0000313" key="1">
    <source>
        <dbReference type="EMBL" id="CRG89778.1"/>
    </source>
</evidence>
<keyword evidence="2" id="KW-1185">Reference proteome</keyword>
<accession>A0A0U1M2H0</accession>
<organism evidence="1 2">
    <name type="scientific">Talaromyces islandicus</name>
    <name type="common">Penicillium islandicum</name>
    <dbReference type="NCBI Taxonomy" id="28573"/>
    <lineage>
        <taxon>Eukaryota</taxon>
        <taxon>Fungi</taxon>
        <taxon>Dikarya</taxon>
        <taxon>Ascomycota</taxon>
        <taxon>Pezizomycotina</taxon>
        <taxon>Eurotiomycetes</taxon>
        <taxon>Eurotiomycetidae</taxon>
        <taxon>Eurotiales</taxon>
        <taxon>Trichocomaceae</taxon>
        <taxon>Talaromyces</taxon>
        <taxon>Talaromyces sect. Islandici</taxon>
    </lineage>
</organism>